<comment type="caution">
    <text evidence="4">The sequence shown here is derived from an EMBL/GenBank/DDBJ whole genome shotgun (WGS) entry which is preliminary data.</text>
</comment>
<evidence type="ECO:0000313" key="4">
    <source>
        <dbReference type="EMBL" id="MFC3199955.1"/>
    </source>
</evidence>
<evidence type="ECO:0000313" key="5">
    <source>
        <dbReference type="Proteomes" id="UP001595526"/>
    </source>
</evidence>
<feature type="region of interest" description="Disordered" evidence="1">
    <location>
        <begin position="381"/>
        <end position="401"/>
    </location>
</feature>
<proteinExistence type="predicted"/>
<keyword evidence="5" id="KW-1185">Reference proteome</keyword>
<accession>A0ABV7JPC1</accession>
<dbReference type="PANTHER" id="PTHR33055:SF3">
    <property type="entry name" value="PUTATIVE TRANSPOSASE FOR IS117-RELATED"/>
    <property type="match status" value="1"/>
</dbReference>
<dbReference type="NCBIfam" id="NF033542">
    <property type="entry name" value="transpos_IS110"/>
    <property type="match status" value="1"/>
</dbReference>
<dbReference type="EMBL" id="JBHRTA010000062">
    <property type="protein sequence ID" value="MFC3199955.1"/>
    <property type="molecule type" value="Genomic_DNA"/>
</dbReference>
<feature type="compositionally biased region" description="Polar residues" evidence="1">
    <location>
        <begin position="385"/>
        <end position="394"/>
    </location>
</feature>
<dbReference type="RefSeq" id="WP_379026079.1">
    <property type="nucleotide sequence ID" value="NZ_JBHRTA010000062.1"/>
</dbReference>
<evidence type="ECO:0000259" key="2">
    <source>
        <dbReference type="Pfam" id="PF01548"/>
    </source>
</evidence>
<dbReference type="InterPro" id="IPR002525">
    <property type="entry name" value="Transp_IS110-like_N"/>
</dbReference>
<organism evidence="4 5">
    <name type="scientific">Parapedobacter deserti</name>
    <dbReference type="NCBI Taxonomy" id="1912957"/>
    <lineage>
        <taxon>Bacteria</taxon>
        <taxon>Pseudomonadati</taxon>
        <taxon>Bacteroidota</taxon>
        <taxon>Sphingobacteriia</taxon>
        <taxon>Sphingobacteriales</taxon>
        <taxon>Sphingobacteriaceae</taxon>
        <taxon>Parapedobacter</taxon>
    </lineage>
</organism>
<dbReference type="Pfam" id="PF02371">
    <property type="entry name" value="Transposase_20"/>
    <property type="match status" value="1"/>
</dbReference>
<dbReference type="InterPro" id="IPR003346">
    <property type="entry name" value="Transposase_20"/>
</dbReference>
<protein>
    <submittedName>
        <fullName evidence="4">IS110 family transposase</fullName>
    </submittedName>
</protein>
<sequence length="401" mass="44707">MSKYSVGLDVSAKEIHCCISFVDAMQNVTVKATRKVSNTAKGFRELDTWISRHHKQKDSPLVVCMEATGIYFENCALFLHKAGYTVSVILPNKAKKYLQASGLKFKNDRTDARRLAQMGAEKHLDSWSPMGESFYQLRQLTRHHEDLQVMKSMAGNRLNAAAKGMYTNKKVVSQLKKQITLIDKQIADSVTAMEELINSDETVKKRVADICRLKGVGLLTVATVLAETNGFALFGNARQVASFAAYDIVENQSGTRVGKTRISKKGNSHIRRALYMPALVTVMYKVKPFADLYDRTLAKHNIKMKSYVAVQKKLLTIIYAIWKKNEPFDESYTSKINSEKQKPTLPIRSAAPTAAAAATDKCEKVVPTTWPALHKVSMPGEKQPYASSGMTNIKQMDGSVK</sequence>
<dbReference type="InterPro" id="IPR047650">
    <property type="entry name" value="Transpos_IS110"/>
</dbReference>
<reference evidence="5" key="1">
    <citation type="journal article" date="2019" name="Int. J. Syst. Evol. Microbiol.">
        <title>The Global Catalogue of Microorganisms (GCM) 10K type strain sequencing project: providing services to taxonomists for standard genome sequencing and annotation.</title>
        <authorList>
            <consortium name="The Broad Institute Genomics Platform"/>
            <consortium name="The Broad Institute Genome Sequencing Center for Infectious Disease"/>
            <person name="Wu L."/>
            <person name="Ma J."/>
        </authorList>
    </citation>
    <scope>NUCLEOTIDE SEQUENCE [LARGE SCALE GENOMIC DNA]</scope>
    <source>
        <strain evidence="5">KCTC 52416</strain>
    </source>
</reference>
<dbReference type="Pfam" id="PF01548">
    <property type="entry name" value="DEDD_Tnp_IS110"/>
    <property type="match status" value="1"/>
</dbReference>
<evidence type="ECO:0000256" key="1">
    <source>
        <dbReference type="SAM" id="MobiDB-lite"/>
    </source>
</evidence>
<evidence type="ECO:0000259" key="3">
    <source>
        <dbReference type="Pfam" id="PF02371"/>
    </source>
</evidence>
<feature type="domain" description="Transposase IS116/IS110/IS902 C-terminal" evidence="3">
    <location>
        <begin position="211"/>
        <end position="293"/>
    </location>
</feature>
<name>A0ABV7JPC1_9SPHI</name>
<dbReference type="PANTHER" id="PTHR33055">
    <property type="entry name" value="TRANSPOSASE FOR INSERTION SEQUENCE ELEMENT IS1111A"/>
    <property type="match status" value="1"/>
</dbReference>
<feature type="domain" description="Transposase IS110-like N-terminal" evidence="2">
    <location>
        <begin position="6"/>
        <end position="165"/>
    </location>
</feature>
<gene>
    <name evidence="4" type="ORF">ACFOET_20210</name>
</gene>
<dbReference type="Proteomes" id="UP001595526">
    <property type="component" value="Unassembled WGS sequence"/>
</dbReference>